<dbReference type="FunFam" id="3.30.460.30:FF:000001">
    <property type="entry name" value="Glutamyl-tRNA reductase"/>
    <property type="match status" value="1"/>
</dbReference>
<dbReference type="Pfam" id="PF01488">
    <property type="entry name" value="Shikimate_DH"/>
    <property type="match status" value="1"/>
</dbReference>
<evidence type="ECO:0000256" key="3">
    <source>
        <dbReference type="ARBA" id="ARBA00012970"/>
    </source>
</evidence>
<gene>
    <name evidence="9 18" type="primary">hemA</name>
</gene>
<evidence type="ECO:0000256" key="6">
    <source>
        <dbReference type="ARBA" id="ARBA00023244"/>
    </source>
</evidence>
<dbReference type="InterPro" id="IPR036343">
    <property type="entry name" value="GluRdtase_N_sf"/>
</dbReference>
<feature type="binding site" evidence="9 11">
    <location>
        <begin position="53"/>
        <end position="56"/>
    </location>
    <ligand>
        <name>substrate</name>
    </ligand>
</feature>
<dbReference type="HAMAP" id="MF_00087">
    <property type="entry name" value="Glu_tRNA_reductase"/>
    <property type="match status" value="1"/>
</dbReference>
<feature type="domain" description="Quinate/shikimate 5-dehydrogenase/glutamyl-tRNA reductase" evidence="16">
    <location>
        <begin position="170"/>
        <end position="304"/>
    </location>
</feature>
<comment type="pathway">
    <text evidence="1 9 14">Porphyrin-containing compound metabolism; protoporphyrin-IX biosynthesis; 5-aminolevulinate from L-glutamyl-tRNA(Glu): step 1/2.</text>
</comment>
<dbReference type="Pfam" id="PF00745">
    <property type="entry name" value="GlutR_dimer"/>
    <property type="match status" value="1"/>
</dbReference>
<dbReference type="EMBL" id="JF756628">
    <property type="protein sequence ID" value="AEM25286.1"/>
    <property type="molecule type" value="Genomic_DNA"/>
</dbReference>
<dbReference type="NCBIfam" id="TIGR01035">
    <property type="entry name" value="hemA"/>
    <property type="match status" value="1"/>
</dbReference>
<name>G1C9N3_9PROT</name>
<feature type="binding site" evidence="9 11">
    <location>
        <position position="118"/>
    </location>
    <ligand>
        <name>substrate</name>
    </ligand>
</feature>
<dbReference type="FunFam" id="3.40.50.720:FF:000031">
    <property type="entry name" value="Glutamyl-tRNA reductase"/>
    <property type="match status" value="1"/>
</dbReference>
<dbReference type="SUPFAM" id="SSF69742">
    <property type="entry name" value="Glutamyl tRNA-reductase catalytic, N-terminal domain"/>
    <property type="match status" value="1"/>
</dbReference>
<sequence>MSSVISVIGLNHTSAPLMIRERMSMPTDTVGILLSSILSKFRDVVSEAVILSTCNRTELYCYCDEEYIQELILWFSSYGKVDPTYFYNYVNDIAVRHIFSVSCGLNSIIIGEPQILSQMKKSVSMANEAGSLGTYLYKLFQYSFSVSKEVRTHTDLCKNHISISSASIDLVKTVFQELENLNVLFIGAGEIIELCIKSFVKYKYNKIVVTNRTSDRSDNLSKKFSIESIPFKSLNDKLYDFDVIVSCTASEDPIITLSNVTNAFNGKKIKPVVMIDLAVPRDIDTEVSNFENITLYSVDDLQEVIKKGFASRSATIPYANEIIEKKTNDFIKWMKSRDSIPSILELISRANKISSTELELAKKALKSGESPEVVLEHMARRITKKFLHGPISFVNNNVDCDKDILSCILEISSKCSSNNY</sequence>
<dbReference type="GO" id="GO:0008883">
    <property type="term" value="F:glutamyl-tRNA reductase activity"/>
    <property type="evidence" value="ECO:0007669"/>
    <property type="project" value="UniProtKB-UniRule"/>
</dbReference>
<evidence type="ECO:0000259" key="16">
    <source>
        <dbReference type="Pfam" id="PF01488"/>
    </source>
</evidence>
<dbReference type="InterPro" id="IPR000343">
    <property type="entry name" value="4pyrrol_synth_GluRdtase"/>
</dbReference>
<dbReference type="PIRSF" id="PIRSF000445">
    <property type="entry name" value="4pyrrol_synth_GluRdtase"/>
    <property type="match status" value="1"/>
</dbReference>
<evidence type="ECO:0000313" key="18">
    <source>
        <dbReference type="EMBL" id="AEM25286.1"/>
    </source>
</evidence>
<evidence type="ECO:0000256" key="11">
    <source>
        <dbReference type="PIRSR" id="PIRSR000445-2"/>
    </source>
</evidence>
<evidence type="ECO:0000256" key="1">
    <source>
        <dbReference type="ARBA" id="ARBA00005059"/>
    </source>
</evidence>
<comment type="catalytic activity">
    <reaction evidence="7 9 14">
        <text>(S)-4-amino-5-oxopentanoate + tRNA(Glu) + NADP(+) = L-glutamyl-tRNA(Glu) + NADPH + H(+)</text>
        <dbReference type="Rhea" id="RHEA:12344"/>
        <dbReference type="Rhea" id="RHEA-COMP:9663"/>
        <dbReference type="Rhea" id="RHEA-COMP:9680"/>
        <dbReference type="ChEBI" id="CHEBI:15378"/>
        <dbReference type="ChEBI" id="CHEBI:57501"/>
        <dbReference type="ChEBI" id="CHEBI:57783"/>
        <dbReference type="ChEBI" id="CHEBI:58349"/>
        <dbReference type="ChEBI" id="CHEBI:78442"/>
        <dbReference type="ChEBI" id="CHEBI:78520"/>
        <dbReference type="EC" id="1.2.1.70"/>
    </reaction>
</comment>
<evidence type="ECO:0000256" key="12">
    <source>
        <dbReference type="PIRSR" id="PIRSR000445-3"/>
    </source>
</evidence>
<evidence type="ECO:0000256" key="9">
    <source>
        <dbReference type="HAMAP-Rule" id="MF_00087"/>
    </source>
</evidence>
<comment type="function">
    <text evidence="9">Catalyzes the NADPH-dependent reduction of glutamyl-tRNA(Glu) to glutamate 1-semialdehyde (GSA).</text>
</comment>
<evidence type="ECO:0000259" key="17">
    <source>
        <dbReference type="Pfam" id="PF05201"/>
    </source>
</evidence>
<dbReference type="AlphaFoldDB" id="G1C9N3"/>
<evidence type="ECO:0000256" key="2">
    <source>
        <dbReference type="ARBA" id="ARBA00005916"/>
    </source>
</evidence>
<comment type="similarity">
    <text evidence="2 9 14">Belongs to the glutamyl-tRNA reductase family.</text>
</comment>
<feature type="site" description="Important for activity" evidence="9 13">
    <location>
        <position position="97"/>
    </location>
</feature>
<dbReference type="InterPro" id="IPR015895">
    <property type="entry name" value="4pyrrol_synth_GluRdtase_N"/>
</dbReference>
<feature type="domain" description="Tetrapyrrole biosynthesis glutamyl-tRNA reductase dimerisation" evidence="15">
    <location>
        <begin position="319"/>
        <end position="398"/>
    </location>
</feature>
<evidence type="ECO:0000256" key="13">
    <source>
        <dbReference type="PIRSR" id="PIRSR000445-4"/>
    </source>
</evidence>
<proteinExistence type="inferred from homology"/>
<dbReference type="InterPro" id="IPR015896">
    <property type="entry name" value="4pyrrol_synth_GluRdtase_dimer"/>
</dbReference>
<evidence type="ECO:0000259" key="15">
    <source>
        <dbReference type="Pfam" id="PF00745"/>
    </source>
</evidence>
<evidence type="ECO:0000256" key="4">
    <source>
        <dbReference type="ARBA" id="ARBA00022857"/>
    </source>
</evidence>
<dbReference type="InterPro" id="IPR006151">
    <property type="entry name" value="Shikm_DH/Glu-tRNA_Rdtase"/>
</dbReference>
<comment type="subunit">
    <text evidence="9">Homodimer.</text>
</comment>
<comment type="miscellaneous">
    <text evidence="9">During catalysis, the active site Cys acts as a nucleophile attacking the alpha-carbonyl group of tRNA-bound glutamate with the formation of a thioester intermediate between enzyme and glutamate, and the concomitant release of tRNA(Glu). The thioester intermediate is finally reduced by direct hydride transfer from NADPH, to form the product GSA.</text>
</comment>
<keyword evidence="5 9" id="KW-0560">Oxidoreductase</keyword>
<dbReference type="GO" id="GO:0050661">
    <property type="term" value="F:NADP binding"/>
    <property type="evidence" value="ECO:0007669"/>
    <property type="project" value="InterPro"/>
</dbReference>
<feature type="binding site" evidence="9 12">
    <location>
        <begin position="187"/>
        <end position="192"/>
    </location>
    <ligand>
        <name>NADP(+)</name>
        <dbReference type="ChEBI" id="CHEBI:58349"/>
    </ligand>
</feature>
<evidence type="ECO:0000256" key="10">
    <source>
        <dbReference type="PIRSR" id="PIRSR000445-1"/>
    </source>
</evidence>
<evidence type="ECO:0000256" key="14">
    <source>
        <dbReference type="RuleBase" id="RU000584"/>
    </source>
</evidence>
<dbReference type="UniPathway" id="UPA00251">
    <property type="reaction ID" value="UER00316"/>
</dbReference>
<dbReference type="SUPFAM" id="SSF69075">
    <property type="entry name" value="Glutamyl tRNA-reductase dimerization domain"/>
    <property type="match status" value="1"/>
</dbReference>
<feature type="binding site" evidence="9 11">
    <location>
        <begin position="112"/>
        <end position="114"/>
    </location>
    <ligand>
        <name>substrate</name>
    </ligand>
</feature>
<feature type="active site" description="Nucleophile" evidence="9 10">
    <location>
        <position position="54"/>
    </location>
</feature>
<dbReference type="InterPro" id="IPR036291">
    <property type="entry name" value="NAD(P)-bd_dom_sf"/>
</dbReference>
<feature type="domain" description="Glutamyl-tRNA reductase N-terminal" evidence="17">
    <location>
        <begin position="8"/>
        <end position="154"/>
    </location>
</feature>
<dbReference type="InterPro" id="IPR036453">
    <property type="entry name" value="GluRdtase_dimer_dom_sf"/>
</dbReference>
<dbReference type="PANTHER" id="PTHR43013">
    <property type="entry name" value="GLUTAMYL-TRNA REDUCTASE"/>
    <property type="match status" value="1"/>
</dbReference>
<dbReference type="GO" id="GO:0019353">
    <property type="term" value="P:protoporphyrinogen IX biosynthetic process from glutamate"/>
    <property type="evidence" value="ECO:0007669"/>
    <property type="project" value="TreeGrafter"/>
</dbReference>
<accession>G1C9N3</accession>
<keyword evidence="6 9" id="KW-0627">Porphyrin biosynthesis</keyword>
<organism evidence="18">
    <name type="scientific">Candidatus Kinetoplastidibacterium stringomonadis</name>
    <dbReference type="NCBI Taxonomy" id="994696"/>
    <lineage>
        <taxon>Bacteria</taxon>
        <taxon>Pseudomonadati</taxon>
        <taxon>Pseudomonadota</taxon>
        <taxon>Betaproteobacteria</taxon>
        <taxon>Candidatus Kinetoplastidibacterium</taxon>
    </lineage>
</organism>
<dbReference type="CDD" id="cd05213">
    <property type="entry name" value="NAD_bind_Glutamyl_tRNA_reduct"/>
    <property type="match status" value="1"/>
</dbReference>
<evidence type="ECO:0000256" key="8">
    <source>
        <dbReference type="ARBA" id="ARBA00068659"/>
    </source>
</evidence>
<keyword evidence="4 9" id="KW-0521">NADP</keyword>
<dbReference type="EC" id="1.2.1.70" evidence="3 9"/>
<dbReference type="Gene3D" id="3.30.460.30">
    <property type="entry name" value="Glutamyl-tRNA reductase, N-terminal domain"/>
    <property type="match status" value="1"/>
</dbReference>
<evidence type="ECO:0000256" key="5">
    <source>
        <dbReference type="ARBA" id="ARBA00023002"/>
    </source>
</evidence>
<protein>
    <recommendedName>
        <fullName evidence="8 9">Glutamyl-tRNA reductase</fullName>
        <shortName evidence="9">GluTR</shortName>
        <ecNumber evidence="3 9">1.2.1.70</ecNumber>
    </recommendedName>
</protein>
<reference evidence="18" key="1">
    <citation type="journal article" date="2011" name="PLoS ONE">
        <title>Identification and Phylogenetic Analysis of Heme Synthesis Genes in Trypanosomatids and Their Bacterial Endosymbionts.</title>
        <authorList>
            <person name="Alves J.M.P."/>
            <person name="Voegtly L.J."/>
            <person name="Matveyev A.V."/>
            <person name="Lara A.M."/>
            <person name="da Silva F.M."/>
            <person name="Serrano M.G."/>
            <person name="Buck G.A."/>
            <person name="Teixeira M.M.G."/>
            <person name="Camargo E.P."/>
        </authorList>
    </citation>
    <scope>NUCLEOTIDE SEQUENCE</scope>
</reference>
<dbReference type="Gene3D" id="3.40.50.720">
    <property type="entry name" value="NAD(P)-binding Rossmann-like Domain"/>
    <property type="match status" value="1"/>
</dbReference>
<dbReference type="SUPFAM" id="SSF51735">
    <property type="entry name" value="NAD(P)-binding Rossmann-fold domains"/>
    <property type="match status" value="1"/>
</dbReference>
<dbReference type="Pfam" id="PF05201">
    <property type="entry name" value="GlutR_N"/>
    <property type="match status" value="1"/>
</dbReference>
<comment type="domain">
    <text evidence="9">Possesses an unusual extended V-shaped dimeric structure with each monomer consisting of three distinct domains arranged along a curved 'spinal' alpha-helix. The N-terminal catalytic domain specifically recognizes the glutamate moiety of the substrate. The second domain is the NADPH-binding domain, and the third C-terminal domain is responsible for dimerization.</text>
</comment>
<evidence type="ECO:0000256" key="7">
    <source>
        <dbReference type="ARBA" id="ARBA00047464"/>
    </source>
</evidence>
<dbReference type="PANTHER" id="PTHR43013:SF1">
    <property type="entry name" value="GLUTAMYL-TRNA REDUCTASE"/>
    <property type="match status" value="1"/>
</dbReference>
<feature type="binding site" evidence="9 11">
    <location>
        <position position="107"/>
    </location>
    <ligand>
        <name>substrate</name>
    </ligand>
</feature>